<evidence type="ECO:0000256" key="14">
    <source>
        <dbReference type="PIRSR" id="PIRSR037913-3"/>
    </source>
</evidence>
<feature type="binding site" evidence="14">
    <location>
        <position position="231"/>
    </location>
    <ligand>
        <name>a divalent metal cation</name>
        <dbReference type="ChEBI" id="CHEBI:60240"/>
    </ligand>
</feature>
<keyword evidence="7 11" id="KW-0805">Transcription regulation</keyword>
<keyword evidence="4" id="KW-0678">Repressor</keyword>
<protein>
    <recommendedName>
        <fullName evidence="3 11">Histone deacetylase</fullName>
        <ecNumber evidence="3 11">3.5.1.98</ecNumber>
    </recommendedName>
</protein>
<accession>A0A5N6KSY7</accession>
<dbReference type="PRINTS" id="PR01270">
    <property type="entry name" value="HDASUPER"/>
</dbReference>
<evidence type="ECO:0000256" key="13">
    <source>
        <dbReference type="PIRSR" id="PIRSR037913-2"/>
    </source>
</evidence>
<evidence type="ECO:0000256" key="3">
    <source>
        <dbReference type="ARBA" id="ARBA00012111"/>
    </source>
</evidence>
<keyword evidence="5 11" id="KW-0378">Hydrolase</keyword>
<dbReference type="PANTHER" id="PTHR10625:SF36">
    <property type="entry name" value="HISTONE DEACETYLASE 3"/>
    <property type="match status" value="1"/>
</dbReference>
<keyword evidence="6 11" id="KW-0156">Chromatin regulator</keyword>
<feature type="binding site" evidence="14">
    <location>
        <position position="229"/>
    </location>
    <ligand>
        <name>a divalent metal cation</name>
        <dbReference type="ChEBI" id="CHEBI:60240"/>
    </ligand>
</feature>
<feature type="binding site" evidence="13">
    <location>
        <position position="363"/>
    </location>
    <ligand>
        <name>substrate</name>
    </ligand>
</feature>
<evidence type="ECO:0000259" key="16">
    <source>
        <dbReference type="Pfam" id="PF00850"/>
    </source>
</evidence>
<evidence type="ECO:0000313" key="18">
    <source>
        <dbReference type="Proteomes" id="UP000327013"/>
    </source>
</evidence>
<reference evidence="17 18" key="1">
    <citation type="submission" date="2019-06" db="EMBL/GenBank/DDBJ databases">
        <title>A chromosomal-level reference genome of Carpinus fangiana (Coryloideae, Betulaceae).</title>
        <authorList>
            <person name="Yang X."/>
            <person name="Wang Z."/>
            <person name="Zhang L."/>
            <person name="Hao G."/>
            <person name="Liu J."/>
            <person name="Yang Y."/>
        </authorList>
    </citation>
    <scope>NUCLEOTIDE SEQUENCE [LARGE SCALE GENOMIC DNA]</scope>
    <source>
        <strain evidence="17">Cfa_2016G</strain>
        <tissue evidence="17">Leaf</tissue>
    </source>
</reference>
<evidence type="ECO:0000256" key="1">
    <source>
        <dbReference type="ARBA" id="ARBA00001947"/>
    </source>
</evidence>
<feature type="region of interest" description="Disordered" evidence="15">
    <location>
        <begin position="466"/>
        <end position="489"/>
    </location>
</feature>
<evidence type="ECO:0000256" key="15">
    <source>
        <dbReference type="SAM" id="MobiDB-lite"/>
    </source>
</evidence>
<feature type="compositionally biased region" description="Polar residues" evidence="15">
    <location>
        <begin position="22"/>
        <end position="37"/>
    </location>
</feature>
<proteinExistence type="inferred from homology"/>
<comment type="caution">
    <text evidence="17">The sequence shown here is derived from an EMBL/GenBank/DDBJ whole genome shotgun (WGS) entry which is preliminary data.</text>
</comment>
<comment type="catalytic activity">
    <reaction evidence="10 11">
        <text>N(6)-acetyl-L-lysyl-[histone] + H2O = L-lysyl-[histone] + acetate</text>
        <dbReference type="Rhea" id="RHEA:58196"/>
        <dbReference type="Rhea" id="RHEA-COMP:9845"/>
        <dbReference type="Rhea" id="RHEA-COMP:11338"/>
        <dbReference type="ChEBI" id="CHEBI:15377"/>
        <dbReference type="ChEBI" id="CHEBI:29969"/>
        <dbReference type="ChEBI" id="CHEBI:30089"/>
        <dbReference type="ChEBI" id="CHEBI:61930"/>
        <dbReference type="EC" id="3.5.1.98"/>
    </reaction>
</comment>
<dbReference type="InterPro" id="IPR003084">
    <property type="entry name" value="HDAC_I/II"/>
</dbReference>
<evidence type="ECO:0000256" key="2">
    <source>
        <dbReference type="ARBA" id="ARBA00004123"/>
    </source>
</evidence>
<dbReference type="AlphaFoldDB" id="A0A5N6KSY7"/>
<feature type="region of interest" description="Disordered" evidence="15">
    <location>
        <begin position="1"/>
        <end position="37"/>
    </location>
</feature>
<dbReference type="PIRSF" id="PIRSF037913">
    <property type="entry name" value="His_deacetylse_1"/>
    <property type="match status" value="1"/>
</dbReference>
<gene>
    <name evidence="17" type="ORF">FH972_022681</name>
</gene>
<dbReference type="InterPro" id="IPR000286">
    <property type="entry name" value="HDACs"/>
</dbReference>
<comment type="subcellular location">
    <subcellularLocation>
        <location evidence="2 11">Nucleus</location>
    </subcellularLocation>
</comment>
<dbReference type="OrthoDB" id="1918432at2759"/>
<feature type="binding site" evidence="13">
    <location>
        <position position="202"/>
    </location>
    <ligand>
        <name>substrate</name>
    </ligand>
</feature>
<evidence type="ECO:0000256" key="6">
    <source>
        <dbReference type="ARBA" id="ARBA00022853"/>
    </source>
</evidence>
<dbReference type="InterPro" id="IPR023696">
    <property type="entry name" value="Ureohydrolase_dom_sf"/>
</dbReference>
<evidence type="ECO:0000256" key="5">
    <source>
        <dbReference type="ARBA" id="ARBA00022801"/>
    </source>
</evidence>
<keyword evidence="8 11" id="KW-0804">Transcription</keyword>
<dbReference type="Proteomes" id="UP000327013">
    <property type="component" value="Unassembled WGS sequence"/>
</dbReference>
<dbReference type="Gene3D" id="3.40.800.20">
    <property type="entry name" value="Histone deacetylase domain"/>
    <property type="match status" value="1"/>
</dbReference>
<evidence type="ECO:0000256" key="4">
    <source>
        <dbReference type="ARBA" id="ARBA00022491"/>
    </source>
</evidence>
<keyword evidence="18" id="KW-1185">Reference proteome</keyword>
<keyword evidence="14" id="KW-0479">Metal-binding</keyword>
<dbReference type="FunFam" id="3.40.800.20:FF:000007">
    <property type="entry name" value="Histone deacetylase"/>
    <property type="match status" value="1"/>
</dbReference>
<comment type="cofactor">
    <cofactor evidence="1">
        <name>Zn(2+)</name>
        <dbReference type="ChEBI" id="CHEBI:29105"/>
    </cofactor>
</comment>
<dbReference type="GO" id="GO:0141221">
    <property type="term" value="F:histone deacetylase activity, hydrolytic mechanism"/>
    <property type="evidence" value="ECO:0007669"/>
    <property type="project" value="UniProtKB-EC"/>
</dbReference>
<name>A0A5N6KSY7_9ROSI</name>
<feature type="active site" description="Proton acceptor" evidence="12">
    <location>
        <position position="194"/>
    </location>
</feature>
<feature type="binding site" evidence="14">
    <location>
        <position position="324"/>
    </location>
    <ligand>
        <name>a divalent metal cation</name>
        <dbReference type="ChEBI" id="CHEBI:60240"/>
    </ligand>
</feature>
<dbReference type="GO" id="GO:0046872">
    <property type="term" value="F:metal ion binding"/>
    <property type="evidence" value="ECO:0007669"/>
    <property type="project" value="UniProtKB-KW"/>
</dbReference>
<feature type="binding site" evidence="13">
    <location>
        <position position="146"/>
    </location>
    <ligand>
        <name>substrate</name>
    </ligand>
</feature>
<evidence type="ECO:0000256" key="7">
    <source>
        <dbReference type="ARBA" id="ARBA00023015"/>
    </source>
</evidence>
<dbReference type="GO" id="GO:0040029">
    <property type="term" value="P:epigenetic regulation of gene expression"/>
    <property type="evidence" value="ECO:0007669"/>
    <property type="project" value="TreeGrafter"/>
</dbReference>
<evidence type="ECO:0000256" key="10">
    <source>
        <dbReference type="ARBA" id="ARBA00048287"/>
    </source>
</evidence>
<dbReference type="PRINTS" id="PR01271">
    <property type="entry name" value="HISDACETLASE"/>
</dbReference>
<keyword evidence="9 11" id="KW-0539">Nucleus</keyword>
<dbReference type="InterPro" id="IPR023801">
    <property type="entry name" value="His_deacetylse_dom"/>
</dbReference>
<feature type="domain" description="Histone deacetylase" evidence="16">
    <location>
        <begin position="73"/>
        <end position="377"/>
    </location>
</feature>
<evidence type="ECO:0000256" key="12">
    <source>
        <dbReference type="PIRSR" id="PIRSR037913-1"/>
    </source>
</evidence>
<evidence type="ECO:0000313" key="17">
    <source>
        <dbReference type="EMBL" id="KAB8343087.1"/>
    </source>
</evidence>
<dbReference type="PANTHER" id="PTHR10625">
    <property type="entry name" value="HISTONE DEACETYLASE HDAC1-RELATED"/>
    <property type="match status" value="1"/>
</dbReference>
<dbReference type="Pfam" id="PF00850">
    <property type="entry name" value="Hist_deacetyl"/>
    <property type="match status" value="1"/>
</dbReference>
<dbReference type="SUPFAM" id="SSF52768">
    <property type="entry name" value="Arginase/deacetylase"/>
    <property type="match status" value="1"/>
</dbReference>
<organism evidence="17 18">
    <name type="scientific">Carpinus fangiana</name>
    <dbReference type="NCBI Taxonomy" id="176857"/>
    <lineage>
        <taxon>Eukaryota</taxon>
        <taxon>Viridiplantae</taxon>
        <taxon>Streptophyta</taxon>
        <taxon>Embryophyta</taxon>
        <taxon>Tracheophyta</taxon>
        <taxon>Spermatophyta</taxon>
        <taxon>Magnoliopsida</taxon>
        <taxon>eudicotyledons</taxon>
        <taxon>Gunneridae</taxon>
        <taxon>Pentapetalae</taxon>
        <taxon>rosids</taxon>
        <taxon>fabids</taxon>
        <taxon>Fagales</taxon>
        <taxon>Betulaceae</taxon>
        <taxon>Carpinus</taxon>
    </lineage>
</organism>
<dbReference type="EC" id="3.5.1.98" evidence="3 11"/>
<dbReference type="GO" id="GO:0070210">
    <property type="term" value="C:Rpd3L-Expanded complex"/>
    <property type="evidence" value="ECO:0007669"/>
    <property type="project" value="TreeGrafter"/>
</dbReference>
<comment type="similarity">
    <text evidence="11">Belongs to the histone deacetylase family. HD Type 1 subfamily.</text>
</comment>
<dbReference type="EMBL" id="VIBQ01000012">
    <property type="protein sequence ID" value="KAB8343087.1"/>
    <property type="molecule type" value="Genomic_DNA"/>
</dbReference>
<sequence length="489" mass="54767">MASIVQEWDRTPLSPFSPPNKQPTNGLRESRTSSLQRTVRQAAVDNGIQRPRGYNVSFHYNSDVEQHHFGSHHPMKPWRLHLTKELILSYGLHYAMDLYQTREATRAELATFHTDEYIDFLSEVTPDNMNEMGITDKETRHNFGDDCPVFDGLYRYCTLYTGASVSAARTLAATNPPFTNSHDIAINWSGGLHHAKKSEASGFCYINDIVLCILELLRTHPRVLYIDIDVHHGDGVEQAFASSDRVMTLSYHKYDKYDFFPGTGGLHETGPKATSSNPGAYTSLNVPLLDGIEDDQYTYLFEQITGKTIEVFRPTAIVLQCGADSLGGDRLGKFNLNIKAHGACLSFVQSHRLPLLVLGGGGYTARNVARLWTHETSLCTGSVLPDAIPAAAPYRQAFAGAENGDSLLYPNLEGRHENKHDREKIEGLVQTCHEHLRHLQGAPSVMMRRIPREVWGVREEVDAVLKEEEAERESGRRDLERSVGERGGY</sequence>
<evidence type="ECO:0000256" key="9">
    <source>
        <dbReference type="ARBA" id="ARBA00023242"/>
    </source>
</evidence>
<dbReference type="GO" id="GO:0034967">
    <property type="term" value="C:Set3 complex"/>
    <property type="evidence" value="ECO:0007669"/>
    <property type="project" value="UniProtKB-ARBA"/>
</dbReference>
<evidence type="ECO:0000256" key="8">
    <source>
        <dbReference type="ARBA" id="ARBA00023163"/>
    </source>
</evidence>
<evidence type="ECO:0000256" key="11">
    <source>
        <dbReference type="PIRNR" id="PIRNR037913"/>
    </source>
</evidence>
<dbReference type="InterPro" id="IPR037138">
    <property type="entry name" value="His_deacetylse_dom_sf"/>
</dbReference>